<evidence type="ECO:0000256" key="8">
    <source>
        <dbReference type="SAM" id="SignalP"/>
    </source>
</evidence>
<keyword evidence="5 7" id="KW-0472">Membrane</keyword>
<dbReference type="OrthoDB" id="413313at2759"/>
<evidence type="ECO:0000256" key="6">
    <source>
        <dbReference type="SAM" id="MobiDB-lite"/>
    </source>
</evidence>
<organism evidence="9 10">
    <name type="scientific">Tribonema minus</name>
    <dbReference type="NCBI Taxonomy" id="303371"/>
    <lineage>
        <taxon>Eukaryota</taxon>
        <taxon>Sar</taxon>
        <taxon>Stramenopiles</taxon>
        <taxon>Ochrophyta</taxon>
        <taxon>PX clade</taxon>
        <taxon>Xanthophyceae</taxon>
        <taxon>Tribonematales</taxon>
        <taxon>Tribonemataceae</taxon>
        <taxon>Tribonema</taxon>
    </lineage>
</organism>
<dbReference type="EMBL" id="JAFCMP010000124">
    <property type="protein sequence ID" value="KAG5185626.1"/>
    <property type="molecule type" value="Genomic_DNA"/>
</dbReference>
<name>A0A835Z2D9_9STRA</name>
<feature type="compositionally biased region" description="Basic and acidic residues" evidence="6">
    <location>
        <begin position="94"/>
        <end position="106"/>
    </location>
</feature>
<evidence type="ECO:0000256" key="3">
    <source>
        <dbReference type="ARBA" id="ARBA00022989"/>
    </source>
</evidence>
<keyword evidence="3 7" id="KW-1133">Transmembrane helix</keyword>
<feature type="chain" id="PRO_5032306870" evidence="8">
    <location>
        <begin position="22"/>
        <end position="1149"/>
    </location>
</feature>
<protein>
    <submittedName>
        <fullName evidence="9">ATP synthase regulation protein NCA2-domain-containing protein</fullName>
    </submittedName>
</protein>
<evidence type="ECO:0000256" key="7">
    <source>
        <dbReference type="SAM" id="Phobius"/>
    </source>
</evidence>
<dbReference type="PANTHER" id="PTHR28234:SF1">
    <property type="entry name" value="NUCLEAR CONTROL OF ATPASE PROTEIN 2"/>
    <property type="match status" value="1"/>
</dbReference>
<dbReference type="AlphaFoldDB" id="A0A835Z2D9"/>
<sequence>MISAGRSTALLALLLLSAVDATSPRAQAQVARRSQRKAPGLHGQARVRSLQAQGSCRHSGCRRQQRRHALAFISRAAIQDFCNFSQQLSAPEPEQLHESDGKDTISRKHGNGGESGRRTVRDLPSVAANRAVRFSKFWLYAGLGVLRWARRRALEKAAVVLIVLASAKQARKAAQVIRKRVVIRTDDKYVDAADADYVQRGTIMEAECFALTRALETVKASHTAFVLCHRIPWHVASHSSVHHNADSELMHYAAAAEEWTSLLRAAQAAAGVRCAPSKRTAYVHTLSSELAALRRTLSTMTVLRKGGGDGGGDGDHGGEESGAGGGQFDFGVGAAVVDQIELVASVRLADAQLRVVRDALLATARDLRALLLYWRERCQHDRGMGRVQSALVSIVRRKQGMGGRELVMRTNRERVAALELLLAKHMDALGNVQCTLLSRPQVSLAALSSAGDKPALLPGGVCTALEQWSWSALRMLDTVLTNEGGWQHHLRTNSTETPPTEPAQPAAHALHEQPLRPPQQQRGHARNAGGHAAHDGSAQSPEAAAVLVAAVAVQEIHTVSVSTVQGSLGGAQDTAGGTDDYVVSDAVLAAFARTAAQRGLTDATAAVTEPLTRSAQEAEAAEPEAPASSGDVDRPSGSSKARGFGGLVRQFVAGIGGDGAVNLLGLGGGDKTTTRADGADAVTDDEHETMASAIDEAEHERIAPDSSSISSTSKTEHAAPADGTSSKKKHKGSKTTGGEGLHGRSRQQLEQMLIQRADKAVFLQKTQKRRLARMVTEAHAQRPVRTPFIRYGVMAIGLETARRYGMFSAETREAAVATAQQAKAGIHNFFNDQLVAPVTAIVNGVLFRRRQALTEEGAMEDAKTSLQNLLRDFLKDMQPKVPEQEREQQASQMDMTPITRRFEKEASRALRGIIAGPLLRVLLIQIAHLKLQGLSAMEAIDDLYNANQLNLQLLASLPALIVVAGTYFVARNVFFAIMSRRLEPTAIVHAGMRGALREVERALTNSSAFSRQAQPLILREAVDGPDDGGAGSDIGGGDTFVVAGAGQDRIGGIDRDTTSILGLSAGGCGALVLQVHLFQQLLQQNASRFDARTRRGVEEDLRDLLAHGITVTQQLAVVRRMQRTYPFLQYTRESTGLSYRLGRHLRLVG</sequence>
<evidence type="ECO:0000256" key="1">
    <source>
        <dbReference type="ARBA" id="ARBA00004225"/>
    </source>
</evidence>
<keyword evidence="2 7" id="KW-0812">Transmembrane</keyword>
<comment type="caution">
    <text evidence="9">The sequence shown here is derived from an EMBL/GenBank/DDBJ whole genome shotgun (WGS) entry which is preliminary data.</text>
</comment>
<feature type="region of interest" description="Disordered" evidence="6">
    <location>
        <begin position="304"/>
        <end position="323"/>
    </location>
</feature>
<keyword evidence="10" id="KW-1185">Reference proteome</keyword>
<evidence type="ECO:0000256" key="2">
    <source>
        <dbReference type="ARBA" id="ARBA00022692"/>
    </source>
</evidence>
<comment type="subcellular location">
    <subcellularLocation>
        <location evidence="1">Mitochondrion membrane</location>
        <topology evidence="1">Multi-pass membrane protein</topology>
    </subcellularLocation>
</comment>
<reference evidence="9" key="1">
    <citation type="submission" date="2021-02" db="EMBL/GenBank/DDBJ databases">
        <title>First Annotated Genome of the Yellow-green Alga Tribonema minus.</title>
        <authorList>
            <person name="Mahan K.M."/>
        </authorList>
    </citation>
    <scope>NUCLEOTIDE SEQUENCE</scope>
    <source>
        <strain evidence="9">UTEX B ZZ1240</strain>
    </source>
</reference>
<keyword evidence="8" id="KW-0732">Signal</keyword>
<feature type="region of interest" description="Disordered" evidence="6">
    <location>
        <begin position="693"/>
        <end position="746"/>
    </location>
</feature>
<evidence type="ECO:0000313" key="9">
    <source>
        <dbReference type="EMBL" id="KAG5185626.1"/>
    </source>
</evidence>
<dbReference type="Proteomes" id="UP000664859">
    <property type="component" value="Unassembled WGS sequence"/>
</dbReference>
<dbReference type="Pfam" id="PF08637">
    <property type="entry name" value="NCA2"/>
    <property type="match status" value="2"/>
</dbReference>
<feature type="region of interest" description="Disordered" evidence="6">
    <location>
        <begin position="489"/>
        <end position="540"/>
    </location>
</feature>
<dbReference type="GO" id="GO:0005741">
    <property type="term" value="C:mitochondrial outer membrane"/>
    <property type="evidence" value="ECO:0007669"/>
    <property type="project" value="TreeGrafter"/>
</dbReference>
<evidence type="ECO:0000313" key="10">
    <source>
        <dbReference type="Proteomes" id="UP000664859"/>
    </source>
</evidence>
<feature type="region of interest" description="Disordered" evidence="6">
    <location>
        <begin position="611"/>
        <end position="641"/>
    </location>
</feature>
<dbReference type="PANTHER" id="PTHR28234">
    <property type="entry name" value="NUCLEAR CONTROL OF ATPASE PROTEIN 2"/>
    <property type="match status" value="1"/>
</dbReference>
<gene>
    <name evidence="9" type="ORF">JKP88DRAFT_262605</name>
</gene>
<proteinExistence type="predicted"/>
<feature type="compositionally biased region" description="Low complexity" evidence="6">
    <location>
        <begin position="495"/>
        <end position="508"/>
    </location>
</feature>
<keyword evidence="4" id="KW-0496">Mitochondrion</keyword>
<feature type="transmembrane region" description="Helical" evidence="7">
    <location>
        <begin position="951"/>
        <end position="970"/>
    </location>
</feature>
<evidence type="ECO:0000256" key="5">
    <source>
        <dbReference type="ARBA" id="ARBA00023136"/>
    </source>
</evidence>
<feature type="region of interest" description="Disordered" evidence="6">
    <location>
        <begin position="91"/>
        <end position="119"/>
    </location>
</feature>
<accession>A0A835Z2D9</accession>
<dbReference type="InterPro" id="IPR013946">
    <property type="entry name" value="NCA2-like"/>
</dbReference>
<evidence type="ECO:0000256" key="4">
    <source>
        <dbReference type="ARBA" id="ARBA00023128"/>
    </source>
</evidence>
<feature type="signal peptide" evidence="8">
    <location>
        <begin position="1"/>
        <end position="21"/>
    </location>
</feature>
<feature type="region of interest" description="Disordered" evidence="6">
    <location>
        <begin position="27"/>
        <end position="47"/>
    </location>
</feature>